<keyword evidence="5" id="KW-1185">Reference proteome</keyword>
<reference evidence="4" key="2">
    <citation type="submission" date="2021-04" db="EMBL/GenBank/DDBJ databases">
        <authorList>
            <person name="Podell S."/>
        </authorList>
    </citation>
    <scope>NUCLEOTIDE SEQUENCE</scope>
    <source>
        <strain evidence="4">Hildebrandi</strain>
    </source>
</reference>
<dbReference type="GO" id="GO:0000155">
    <property type="term" value="F:phosphorelay sensor kinase activity"/>
    <property type="evidence" value="ECO:0007669"/>
    <property type="project" value="InterPro"/>
</dbReference>
<comment type="caution">
    <text evidence="4">The sequence shown here is derived from an EMBL/GenBank/DDBJ whole genome shotgun (WGS) entry which is preliminary data.</text>
</comment>
<feature type="domain" description="Response regulatory" evidence="3">
    <location>
        <begin position="547"/>
        <end position="667"/>
    </location>
</feature>
<keyword evidence="1" id="KW-0597">Phosphoprotein</keyword>
<organism evidence="4 5">
    <name type="scientific">Nitzschia inconspicua</name>
    <dbReference type="NCBI Taxonomy" id="303405"/>
    <lineage>
        <taxon>Eukaryota</taxon>
        <taxon>Sar</taxon>
        <taxon>Stramenopiles</taxon>
        <taxon>Ochrophyta</taxon>
        <taxon>Bacillariophyta</taxon>
        <taxon>Bacillariophyceae</taxon>
        <taxon>Bacillariophycidae</taxon>
        <taxon>Bacillariales</taxon>
        <taxon>Bacillariaceae</taxon>
        <taxon>Nitzschia</taxon>
    </lineage>
</organism>
<evidence type="ECO:0000259" key="3">
    <source>
        <dbReference type="PROSITE" id="PS50110"/>
    </source>
</evidence>
<evidence type="ECO:0000313" key="4">
    <source>
        <dbReference type="EMBL" id="KAG7365087.1"/>
    </source>
</evidence>
<dbReference type="CDD" id="cd00082">
    <property type="entry name" value="HisKA"/>
    <property type="match status" value="1"/>
</dbReference>
<name>A0A9K3LN86_9STRA</name>
<dbReference type="InterPro" id="IPR003018">
    <property type="entry name" value="GAF"/>
</dbReference>
<evidence type="ECO:0000313" key="5">
    <source>
        <dbReference type="Proteomes" id="UP000693970"/>
    </source>
</evidence>
<dbReference type="Pfam" id="PF01590">
    <property type="entry name" value="GAF"/>
    <property type="match status" value="1"/>
</dbReference>
<dbReference type="Pfam" id="PF00072">
    <property type="entry name" value="Response_reg"/>
    <property type="match status" value="1"/>
</dbReference>
<protein>
    <submittedName>
        <fullName evidence="4">Response regulator receiver domain containing protein</fullName>
    </submittedName>
</protein>
<evidence type="ECO:0000256" key="1">
    <source>
        <dbReference type="PROSITE-ProRule" id="PRU00169"/>
    </source>
</evidence>
<dbReference type="OrthoDB" id="303614at2759"/>
<dbReference type="CDD" id="cd17546">
    <property type="entry name" value="REC_hyHK_CKI1_RcsC-like"/>
    <property type="match status" value="1"/>
</dbReference>
<dbReference type="PROSITE" id="PS50110">
    <property type="entry name" value="RESPONSE_REGULATORY"/>
    <property type="match status" value="1"/>
</dbReference>
<feature type="region of interest" description="Disordered" evidence="2">
    <location>
        <begin position="1"/>
        <end position="23"/>
    </location>
</feature>
<dbReference type="PANTHER" id="PTHR43102">
    <property type="entry name" value="SLR1143 PROTEIN"/>
    <property type="match status" value="1"/>
</dbReference>
<feature type="modified residue" description="4-aspartylphosphate" evidence="1">
    <location>
        <position position="596"/>
    </location>
</feature>
<gene>
    <name evidence="4" type="ORF">IV203_038290</name>
</gene>
<accession>A0A9K3LN86</accession>
<evidence type="ECO:0000256" key="2">
    <source>
        <dbReference type="SAM" id="MobiDB-lite"/>
    </source>
</evidence>
<dbReference type="AlphaFoldDB" id="A0A9K3LN86"/>
<dbReference type="SMART" id="SM00388">
    <property type="entry name" value="HisKA"/>
    <property type="match status" value="1"/>
</dbReference>
<reference evidence="4" key="1">
    <citation type="journal article" date="2021" name="Sci. Rep.">
        <title>Diploid genomic architecture of Nitzschia inconspicua, an elite biomass production diatom.</title>
        <authorList>
            <person name="Oliver A."/>
            <person name="Podell S."/>
            <person name="Pinowska A."/>
            <person name="Traller J.C."/>
            <person name="Smith S.R."/>
            <person name="McClure R."/>
            <person name="Beliaev A."/>
            <person name="Bohutskyi P."/>
            <person name="Hill E.A."/>
            <person name="Rabines A."/>
            <person name="Zheng H."/>
            <person name="Allen L.Z."/>
            <person name="Kuo A."/>
            <person name="Grigoriev I.V."/>
            <person name="Allen A.E."/>
            <person name="Hazlebeck D."/>
            <person name="Allen E.E."/>
        </authorList>
    </citation>
    <scope>NUCLEOTIDE SEQUENCE</scope>
    <source>
        <strain evidence="4">Hildebrandi</strain>
    </source>
</reference>
<dbReference type="PANTHER" id="PTHR43102:SF2">
    <property type="entry name" value="GAF DOMAIN-CONTAINING PROTEIN"/>
    <property type="match status" value="1"/>
</dbReference>
<dbReference type="InterPro" id="IPR001789">
    <property type="entry name" value="Sig_transdc_resp-reg_receiver"/>
</dbReference>
<dbReference type="SMART" id="SM00448">
    <property type="entry name" value="REC"/>
    <property type="match status" value="1"/>
</dbReference>
<sequence length="840" mass="94822">MENLKHDATGSGENDQDASGDKRYSLGYTERVVARNADPSDVTEFKGDATQDMDWVLKNYDKKNSEPQSLEEELKRLQALKSYLILDSEREHQFERLTALASRILQVPIALISLVDLGRQWFMSNRGLGDVRETPRSQAFCSHAILSKEDILIIRDAKDDQRFANNPLVTGPPFIRFYAGAPLETPEGYKLGTFCIIDTKPWPNGLDLNSKQNLLELSALAVEVLVARRRKRERELEKNSQLVACTAHDLLTPLSGVELSLHLLKEDEDFQRKLSQHHRDVMENVETCSEIIQEICSTVRATYAEAKSSFEQSLMTAHLQRVNINKLVDRLYTVLEPVDKVVPLKVVVDDSVPKEMMVDSSKIFRCALNYLAVACKRTRKGMIALRLAVQKDSDDGKKSLLVVTCEDTAPAIKLEMYEYIFEPPKRGVALFEGEFENDDNKSQEFHPELCLFSVACEMNVIGGEYGFRPRNATDEGCRDYDKEVGTVSGSLFWFCIPCSELKESAMTKSMDLDDALYSSMQPTVTREDAVKFQQSISGKLFYQRKKRALVIEDSNVIRKMLTKILSKLGFDVSQAENGMDGLAKLKSSLFDLVLCDFLMPVMDGLDCVQQYRDWEKYHRPWIKQRIVGISAHATAGDIERGKSVGLDDYRNKPVTVKVLSELINCEGQVEMSNRLDEIERREENLRSTAHSESMVSEGFPKASLVNGRPCACLLVAPISEHIKSMQDLIKSSGWQSTVVGTEGEVLTLLKMRMWDLVLVDETFAPCIGAFRDWERKKRKTLQKSVTLITETFDINATQHTLPPNGIDALTAKPMSLHSLGKLLHRTYFALKEEASNCTAS</sequence>
<dbReference type="InterPro" id="IPR003661">
    <property type="entry name" value="HisK_dim/P_dom"/>
</dbReference>
<dbReference type="EMBL" id="JAGRRH010000009">
    <property type="protein sequence ID" value="KAG7365087.1"/>
    <property type="molecule type" value="Genomic_DNA"/>
</dbReference>
<proteinExistence type="predicted"/>
<dbReference type="Proteomes" id="UP000693970">
    <property type="component" value="Unassembled WGS sequence"/>
</dbReference>
<dbReference type="Pfam" id="PF00512">
    <property type="entry name" value="HisKA"/>
    <property type="match status" value="1"/>
</dbReference>